<evidence type="ECO:0000256" key="4">
    <source>
        <dbReference type="ARBA" id="ARBA00023125"/>
    </source>
</evidence>
<organism evidence="7 8">
    <name type="scientific">Portibacter lacus</name>
    <dbReference type="NCBI Taxonomy" id="1099794"/>
    <lineage>
        <taxon>Bacteria</taxon>
        <taxon>Pseudomonadati</taxon>
        <taxon>Bacteroidota</taxon>
        <taxon>Saprospiria</taxon>
        <taxon>Saprospirales</taxon>
        <taxon>Haliscomenobacteraceae</taxon>
        <taxon>Portibacter</taxon>
    </lineage>
</organism>
<comment type="caution">
    <text evidence="7">The sequence shown here is derived from an EMBL/GenBank/DDBJ whole genome shotgun (WGS) entry which is preliminary data.</text>
</comment>
<keyword evidence="5" id="KW-0804">Transcription</keyword>
<dbReference type="InterPro" id="IPR027417">
    <property type="entry name" value="P-loop_NTPase"/>
</dbReference>
<evidence type="ECO:0000256" key="1">
    <source>
        <dbReference type="ARBA" id="ARBA00022741"/>
    </source>
</evidence>
<gene>
    <name evidence="7" type="ORF">GCM10007940_27120</name>
</gene>
<dbReference type="InterPro" id="IPR025943">
    <property type="entry name" value="Sigma_54_int_dom_ATP-bd_2"/>
</dbReference>
<dbReference type="EMBL" id="BSOH01000015">
    <property type="protein sequence ID" value="GLR18097.1"/>
    <property type="molecule type" value="Genomic_DNA"/>
</dbReference>
<evidence type="ECO:0000256" key="2">
    <source>
        <dbReference type="ARBA" id="ARBA00022840"/>
    </source>
</evidence>
<dbReference type="AlphaFoldDB" id="A0AA37SQP8"/>
<dbReference type="Pfam" id="PF25601">
    <property type="entry name" value="AAA_lid_14"/>
    <property type="match status" value="1"/>
</dbReference>
<dbReference type="PROSITE" id="PS50045">
    <property type="entry name" value="SIGMA54_INTERACT_4"/>
    <property type="match status" value="1"/>
</dbReference>
<dbReference type="SUPFAM" id="SSF46689">
    <property type="entry name" value="Homeodomain-like"/>
    <property type="match status" value="1"/>
</dbReference>
<dbReference type="PROSITE" id="PS00676">
    <property type="entry name" value="SIGMA54_INTERACT_2"/>
    <property type="match status" value="1"/>
</dbReference>
<keyword evidence="3" id="KW-0805">Transcription regulation</keyword>
<dbReference type="InterPro" id="IPR058031">
    <property type="entry name" value="AAA_lid_NorR"/>
</dbReference>
<dbReference type="GO" id="GO:0006355">
    <property type="term" value="P:regulation of DNA-templated transcription"/>
    <property type="evidence" value="ECO:0007669"/>
    <property type="project" value="InterPro"/>
</dbReference>
<dbReference type="RefSeq" id="WP_235294473.1">
    <property type="nucleotide sequence ID" value="NZ_BSOH01000015.1"/>
</dbReference>
<reference evidence="7" key="1">
    <citation type="journal article" date="2014" name="Int. J. Syst. Evol. Microbiol.">
        <title>Complete genome sequence of Corynebacterium casei LMG S-19264T (=DSM 44701T), isolated from a smear-ripened cheese.</title>
        <authorList>
            <consortium name="US DOE Joint Genome Institute (JGI-PGF)"/>
            <person name="Walter F."/>
            <person name="Albersmeier A."/>
            <person name="Kalinowski J."/>
            <person name="Ruckert C."/>
        </authorList>
    </citation>
    <scope>NUCLEOTIDE SEQUENCE</scope>
    <source>
        <strain evidence="7">NBRC 108769</strain>
    </source>
</reference>
<dbReference type="Proteomes" id="UP001156666">
    <property type="component" value="Unassembled WGS sequence"/>
</dbReference>
<keyword evidence="2" id="KW-0067">ATP-binding</keyword>
<dbReference type="InterPro" id="IPR025944">
    <property type="entry name" value="Sigma_54_int_dom_CS"/>
</dbReference>
<feature type="domain" description="Sigma-54 factor interaction" evidence="6">
    <location>
        <begin position="255"/>
        <end position="484"/>
    </location>
</feature>
<dbReference type="InterPro" id="IPR025662">
    <property type="entry name" value="Sigma_54_int_dom_ATP-bd_1"/>
</dbReference>
<protein>
    <recommendedName>
        <fullName evidence="6">Sigma-54 factor interaction domain-containing protein</fullName>
    </recommendedName>
</protein>
<dbReference type="Gene3D" id="3.40.50.300">
    <property type="entry name" value="P-loop containing nucleotide triphosphate hydrolases"/>
    <property type="match status" value="1"/>
</dbReference>
<dbReference type="CDD" id="cd00009">
    <property type="entry name" value="AAA"/>
    <property type="match status" value="1"/>
</dbReference>
<dbReference type="PROSITE" id="PS00688">
    <property type="entry name" value="SIGMA54_INTERACT_3"/>
    <property type="match status" value="1"/>
</dbReference>
<evidence type="ECO:0000256" key="3">
    <source>
        <dbReference type="ARBA" id="ARBA00023015"/>
    </source>
</evidence>
<dbReference type="PANTHER" id="PTHR32071:SF57">
    <property type="entry name" value="C4-DICARBOXYLATE TRANSPORT TRANSCRIPTIONAL REGULATORY PROTEIN DCTD"/>
    <property type="match status" value="1"/>
</dbReference>
<dbReference type="InterPro" id="IPR003593">
    <property type="entry name" value="AAA+_ATPase"/>
</dbReference>
<dbReference type="GO" id="GO:0005524">
    <property type="term" value="F:ATP binding"/>
    <property type="evidence" value="ECO:0007669"/>
    <property type="project" value="UniProtKB-KW"/>
</dbReference>
<keyword evidence="8" id="KW-1185">Reference proteome</keyword>
<dbReference type="SUPFAM" id="SSF52540">
    <property type="entry name" value="P-loop containing nucleoside triphosphate hydrolases"/>
    <property type="match status" value="1"/>
</dbReference>
<dbReference type="InterPro" id="IPR002078">
    <property type="entry name" value="Sigma_54_int"/>
</dbReference>
<dbReference type="FunFam" id="3.40.50.300:FF:000006">
    <property type="entry name" value="DNA-binding transcriptional regulator NtrC"/>
    <property type="match status" value="1"/>
</dbReference>
<dbReference type="InterPro" id="IPR009057">
    <property type="entry name" value="Homeodomain-like_sf"/>
</dbReference>
<keyword evidence="4" id="KW-0238">DNA-binding</keyword>
<dbReference type="Gene3D" id="1.10.10.60">
    <property type="entry name" value="Homeodomain-like"/>
    <property type="match status" value="1"/>
</dbReference>
<dbReference type="PROSITE" id="PS00675">
    <property type="entry name" value="SIGMA54_INTERACT_1"/>
    <property type="match status" value="1"/>
</dbReference>
<dbReference type="SMART" id="SM00382">
    <property type="entry name" value="AAA"/>
    <property type="match status" value="1"/>
</dbReference>
<sequence length="565" mass="65301">MSISPTYCIFNSNGEAIYISDELYDFLKLDKASSYTIFEINPEFSFLKWKEIHQVKTEDFQMLETSYLEGGFNAKNCLVKYLNFENFTIYYIIDDKEVKSKEAVTSYENNDINYDRDSPNPVIYFCENGIVGFKNREAEKYNPNSTNVTDLFLEPDSGPIADCVKGYQDDKEYVIRMIMRTNAGLKEGYSRIFFISSNSLQKRFRLEFHFSEKGTHFDEPLKEAMVELNRLEEVISSNKEIMIEDSIAQFSLDDIVTQSPKYKEVLRQVATVADTSSTVLITGETGTGKEMLCNTLYKLSDRAEEIIIKVNCATIPENLIESILFGHEKGSFTDAKETRIGKFELAHKGTIFLDEIGEMPYEMQAKLLRVLQEGEIERLGNPNPIKVDVRIIAATNRNLKKLIKEKKFREDLYYRLNVFPIFNLPLRERKEDIPLLTNHFIIKANKKTGREVKRIREQDIKLLEQYEFPGNVRELENIIERSVISSYGEVLLLNTFKGSPSKKKHAEFEFLTLEEAERNHIIKALKYTNGKVSGTNSASELLKLNSKTLTSRIKKLNINPRKFMN</sequence>
<evidence type="ECO:0000256" key="5">
    <source>
        <dbReference type="ARBA" id="ARBA00023163"/>
    </source>
</evidence>
<reference evidence="7" key="2">
    <citation type="submission" date="2023-01" db="EMBL/GenBank/DDBJ databases">
        <title>Draft genome sequence of Portibacter lacus strain NBRC 108769.</title>
        <authorList>
            <person name="Sun Q."/>
            <person name="Mori K."/>
        </authorList>
    </citation>
    <scope>NUCLEOTIDE SEQUENCE</scope>
    <source>
        <strain evidence="7">NBRC 108769</strain>
    </source>
</reference>
<dbReference type="Gene3D" id="1.10.8.60">
    <property type="match status" value="1"/>
</dbReference>
<dbReference type="Pfam" id="PF00158">
    <property type="entry name" value="Sigma54_activat"/>
    <property type="match status" value="1"/>
</dbReference>
<dbReference type="PANTHER" id="PTHR32071">
    <property type="entry name" value="TRANSCRIPTIONAL REGULATORY PROTEIN"/>
    <property type="match status" value="1"/>
</dbReference>
<keyword evidence="1" id="KW-0547">Nucleotide-binding</keyword>
<dbReference type="GO" id="GO:0003677">
    <property type="term" value="F:DNA binding"/>
    <property type="evidence" value="ECO:0007669"/>
    <property type="project" value="UniProtKB-KW"/>
</dbReference>
<name>A0AA37SQP8_9BACT</name>
<evidence type="ECO:0000313" key="7">
    <source>
        <dbReference type="EMBL" id="GLR18097.1"/>
    </source>
</evidence>
<evidence type="ECO:0000259" key="6">
    <source>
        <dbReference type="PROSITE" id="PS50045"/>
    </source>
</evidence>
<proteinExistence type="predicted"/>
<accession>A0AA37SQP8</accession>
<evidence type="ECO:0000313" key="8">
    <source>
        <dbReference type="Proteomes" id="UP001156666"/>
    </source>
</evidence>